<dbReference type="EMBL" id="JAUTFL010000012">
    <property type="protein sequence ID" value="MDW8645759.1"/>
    <property type="molecule type" value="Genomic_DNA"/>
</dbReference>
<organism evidence="2 3">
    <name type="scientific">Streptococcus suis</name>
    <dbReference type="NCBI Taxonomy" id="1307"/>
    <lineage>
        <taxon>Bacteria</taxon>
        <taxon>Bacillati</taxon>
        <taxon>Bacillota</taxon>
        <taxon>Bacilli</taxon>
        <taxon>Lactobacillales</taxon>
        <taxon>Streptococcaceae</taxon>
        <taxon>Streptococcus</taxon>
    </lineage>
</organism>
<dbReference type="EMBL" id="VIEK01000010">
    <property type="protein sequence ID" value="TQE88222.1"/>
    <property type="molecule type" value="Genomic_DNA"/>
</dbReference>
<dbReference type="AlphaFoldDB" id="A0A540UUP5"/>
<dbReference type="Proteomes" id="UP001276229">
    <property type="component" value="Unassembled WGS sequence"/>
</dbReference>
<accession>A0A540UUP5</accession>
<gene>
    <name evidence="2" type="ORF">FH692_07185</name>
    <name evidence="1" type="ORF">Q7V66_06275</name>
</gene>
<sequence length="78" mass="8763">MVNALLDVTGFDQDKDEAFKLSLNVKKIIAIAEDTFAIFDDVAGEYVDHVGCEITVNGSLCYKILEPYQEVKDKFVRC</sequence>
<evidence type="ECO:0000313" key="1">
    <source>
        <dbReference type="EMBL" id="MDW8645759.1"/>
    </source>
</evidence>
<proteinExistence type="predicted"/>
<dbReference type="RefSeq" id="WP_044767978.1">
    <property type="nucleotide sequence ID" value="NZ_AP023392.1"/>
</dbReference>
<protein>
    <submittedName>
        <fullName evidence="2">Uncharacterized protein</fullName>
    </submittedName>
</protein>
<reference evidence="2 3" key="1">
    <citation type="submission" date="2019-06" db="EMBL/GenBank/DDBJ databases">
        <title>Comprehensive assessment of Oxford Nanopore MinION sequencing for bacterial characterization and routine diagnosis.</title>
        <authorList>
            <person name="Tan S."/>
            <person name="Dvorak C.M.T."/>
            <person name="Gebhart C."/>
            <person name="Estrada A."/>
            <person name="Marthaler D.G."/>
            <person name="Murtaugh M.P."/>
        </authorList>
    </citation>
    <scope>NUCLEOTIDE SEQUENCE [LARGE SCALE GENOMIC DNA]</scope>
    <source>
        <strain evidence="2 3">2017UMN1435.21</strain>
    </source>
</reference>
<comment type="caution">
    <text evidence="2">The sequence shown here is derived from an EMBL/GenBank/DDBJ whole genome shotgun (WGS) entry which is preliminary data.</text>
</comment>
<reference evidence="1" key="2">
    <citation type="submission" date="2023-07" db="EMBL/GenBank/DDBJ databases">
        <title>Characterization of virulence traits, antimicrobial resistance genes carried by mobile genetic elements and competence in Streptococcus suis strains isolated in France.</title>
        <authorList>
            <person name="Dechene-Tempier M."/>
            <person name="Marois-Crehan C."/>
            <person name="De Boisseson C."/>
            <person name="Lucas P."/>
            <person name="Bougeard S."/>
            <person name="Libante V."/>
            <person name="Payot S."/>
        </authorList>
    </citation>
    <scope>NUCLEOTIDE SEQUENCE</scope>
    <source>
        <strain evidence="1">1551</strain>
    </source>
</reference>
<name>A0A540UUP5_STRSU</name>
<evidence type="ECO:0000313" key="2">
    <source>
        <dbReference type="EMBL" id="TQE88222.1"/>
    </source>
</evidence>
<evidence type="ECO:0000313" key="3">
    <source>
        <dbReference type="Proteomes" id="UP000315224"/>
    </source>
</evidence>
<dbReference type="Proteomes" id="UP000315224">
    <property type="component" value="Unassembled WGS sequence"/>
</dbReference>